<protein>
    <recommendedName>
        <fullName evidence="4">Chromo domain-containing protein</fullName>
    </recommendedName>
</protein>
<feature type="compositionally biased region" description="Basic and acidic residues" evidence="1">
    <location>
        <begin position="59"/>
        <end position="107"/>
    </location>
</feature>
<accession>A0A8S1KM62</accession>
<organism evidence="2 3">
    <name type="scientific">Paramecium sonneborni</name>
    <dbReference type="NCBI Taxonomy" id="65129"/>
    <lineage>
        <taxon>Eukaryota</taxon>
        <taxon>Sar</taxon>
        <taxon>Alveolata</taxon>
        <taxon>Ciliophora</taxon>
        <taxon>Intramacronucleata</taxon>
        <taxon>Oligohymenophorea</taxon>
        <taxon>Peniculida</taxon>
        <taxon>Parameciidae</taxon>
        <taxon>Paramecium</taxon>
    </lineage>
</organism>
<dbReference type="Proteomes" id="UP000692954">
    <property type="component" value="Unassembled WGS sequence"/>
</dbReference>
<name>A0A8S1KM62_9CILI</name>
<dbReference type="AlphaFoldDB" id="A0A8S1KM62"/>
<evidence type="ECO:0000313" key="3">
    <source>
        <dbReference type="Proteomes" id="UP000692954"/>
    </source>
</evidence>
<evidence type="ECO:0000256" key="1">
    <source>
        <dbReference type="SAM" id="MobiDB-lite"/>
    </source>
</evidence>
<dbReference type="EMBL" id="CAJJDN010000010">
    <property type="protein sequence ID" value="CAD8056480.1"/>
    <property type="molecule type" value="Genomic_DNA"/>
</dbReference>
<evidence type="ECO:0000313" key="2">
    <source>
        <dbReference type="EMBL" id="CAD8056480.1"/>
    </source>
</evidence>
<sequence>MNTKHPIELLKKKVNADSISYKFKWNNNSVSIEPFTQLTQEMLILVNNYELRQLGYDPQEPKPSKHIKQDTENGKQLEEKRERRHSEKSDKTLDKPSQKQKQSKDTDSIQANINSVSITSHKPRKSKPCQVKSVKHDNGKIEFLVCFDDSTETKWVTLDEMKEKAPLAICEFLLGKVKYGAGAASNNKK</sequence>
<evidence type="ECO:0008006" key="4">
    <source>
        <dbReference type="Google" id="ProtNLM"/>
    </source>
</evidence>
<proteinExistence type="predicted"/>
<reference evidence="2" key="1">
    <citation type="submission" date="2021-01" db="EMBL/GenBank/DDBJ databases">
        <authorList>
            <consortium name="Genoscope - CEA"/>
            <person name="William W."/>
        </authorList>
    </citation>
    <scope>NUCLEOTIDE SEQUENCE</scope>
</reference>
<gene>
    <name evidence="2" type="ORF">PSON_ATCC_30995.1.T0100259</name>
</gene>
<feature type="region of interest" description="Disordered" evidence="1">
    <location>
        <begin position="55"/>
        <end position="133"/>
    </location>
</feature>
<keyword evidence="3" id="KW-1185">Reference proteome</keyword>
<feature type="compositionally biased region" description="Polar residues" evidence="1">
    <location>
        <begin position="109"/>
        <end position="120"/>
    </location>
</feature>
<comment type="caution">
    <text evidence="2">The sequence shown here is derived from an EMBL/GenBank/DDBJ whole genome shotgun (WGS) entry which is preliminary data.</text>
</comment>